<dbReference type="Ensembl" id="ENSNVIT00000014456.1">
    <property type="protein sequence ID" value="ENSNVIP00000012302.1"/>
    <property type="gene ID" value="ENSNVIG00000009780.1"/>
</dbReference>
<comment type="similarity">
    <text evidence="2">Belongs to the eukaryotic ATPase subunit F6 family.</text>
</comment>
<dbReference type="Gene3D" id="6.10.280.200">
    <property type="match status" value="1"/>
</dbReference>
<keyword evidence="5" id="KW-0375">Hydrogen ion transport</keyword>
<evidence type="ECO:0000256" key="10">
    <source>
        <dbReference type="ARBA" id="ARBA00029863"/>
    </source>
</evidence>
<keyword evidence="8" id="KW-0496">Mitochondrion</keyword>
<keyword evidence="9" id="KW-0472">Membrane</keyword>
<evidence type="ECO:0000256" key="13">
    <source>
        <dbReference type="ARBA" id="ARBA00073749"/>
    </source>
</evidence>
<evidence type="ECO:0000256" key="3">
    <source>
        <dbReference type="ARBA" id="ARBA00022448"/>
    </source>
</evidence>
<evidence type="ECO:0000256" key="11">
    <source>
        <dbReference type="ARBA" id="ARBA00059339"/>
    </source>
</evidence>
<dbReference type="PANTHER" id="PTHR12441">
    <property type="entry name" value="ATP SYNTHASE COUPLING FACTOR 6, MITOCHONDRIAL"/>
    <property type="match status" value="1"/>
</dbReference>
<dbReference type="AlphaFoldDB" id="A0A8C7B3Q6"/>
<evidence type="ECO:0000256" key="2">
    <source>
        <dbReference type="ARBA" id="ARBA00007346"/>
    </source>
</evidence>
<evidence type="ECO:0000313" key="15">
    <source>
        <dbReference type="Proteomes" id="UP000694425"/>
    </source>
</evidence>
<evidence type="ECO:0000256" key="5">
    <source>
        <dbReference type="ARBA" id="ARBA00022781"/>
    </source>
</evidence>
<keyword evidence="4" id="KW-0138">CF(0)</keyword>
<keyword evidence="3" id="KW-0813">Transport</keyword>
<comment type="subunit">
    <text evidence="12">Component of the ATP synthase complex composed at least of ATP5F1A/subunit alpha, ATP5F1B/subunit beta, ATP5MC1/subunit c (homooctomer), MT-ATP6/subunit a, MT-ATP8/subunit 8, ATP5ME/subunit e, ATP5MF/subunit f, ATP5MG/subunit g, ATP5MK/subunit k, ATP5MJ/subunit j, ATP5F1C/subunit gamma, ATP5F1D/subunit delta, ATP5F1E/subunit epsilon, ATP5PF/subunit F6, ATP5PB/subunit b, ATP5PD/subunit d, ATP5PO/subunit OSCP. ATP synthase complex consists of a soluble F(1) head domain (subunits alpha(3) and beta(3)) - the catalytic core - and a membrane F(0) domain - the membrane proton channel (subunits c, a, 8, e, f, g, k and j). These two domains are linked by a central stalk (subunits gamma, delta, and epsilon) rotating inside the F1 region and a stationary peripheral stalk (subunits F6, b, d, and OSCP).</text>
</comment>
<dbReference type="GO" id="GO:0015078">
    <property type="term" value="F:proton transmembrane transporter activity"/>
    <property type="evidence" value="ECO:0007669"/>
    <property type="project" value="InterPro"/>
</dbReference>
<dbReference type="InterPro" id="IPR036204">
    <property type="entry name" value="ATP_synth_f6_sf_mt"/>
</dbReference>
<evidence type="ECO:0000256" key="6">
    <source>
        <dbReference type="ARBA" id="ARBA00022792"/>
    </source>
</evidence>
<evidence type="ECO:0000256" key="1">
    <source>
        <dbReference type="ARBA" id="ARBA00004273"/>
    </source>
</evidence>
<name>A0A8C7B3Q6_NEOVI</name>
<comment type="function">
    <text evidence="11">Subunit F6, of the mitochondrial membrane ATP synthase complex (F(1)F(0) ATP synthase or Complex V) that produces ATP from ADP in the presence of a proton gradient across the membrane which is generated by electron transport complexes of the respiratory chain. ATP synthase complex consist of a soluble F(1) head domain - the catalytic core - and a membrane F(1) domain - the membrane proton channel. These two domains are linked by a central stalk rotating inside the F(1) region and a stationary peripheral stalk. During catalysis, ATP synthesis in the catalytic domain of F(1) is coupled via a rotary mechanism of the central stalk subunits to proton translocation. In vivo, can only synthesize ATP although its ATP hydrolase activity can be activated artificially in vitro. Part of the complex F(0) domain. Part of the complex F(0) domain and the peripheric stalk, which acts as a stator to hold the catalytic alpha(3)beta(3) subcomplex and subunit a/ATP6 static relative to the rotary elements.</text>
</comment>
<keyword evidence="6" id="KW-0999">Mitochondrion inner membrane</keyword>
<dbReference type="SUPFAM" id="SSF111357">
    <property type="entry name" value="Mitochondrial ATP synthase coupling factor 6"/>
    <property type="match status" value="1"/>
</dbReference>
<keyword evidence="15" id="KW-1185">Reference proteome</keyword>
<sequence length="117" mass="13126">MHSSALQHLHSDSVCILISLRRHSGVTAVAFNEDLDLVQKLLIDKITEYRMKLWATGGHANSGPEPQQDLERELLKLKQMYGQADINMSHTSFKCPTFGMDKPQPGKTTYLTQVSSL</sequence>
<dbReference type="PANTHER" id="PTHR12441:SF10">
    <property type="entry name" value="ATP SYNTHASE-COUPLING FACTOR 6, MITOCHONDRIAL"/>
    <property type="match status" value="1"/>
</dbReference>
<evidence type="ECO:0000256" key="9">
    <source>
        <dbReference type="ARBA" id="ARBA00023136"/>
    </source>
</evidence>
<dbReference type="GO" id="GO:0045259">
    <property type="term" value="C:proton-transporting ATP synthase complex"/>
    <property type="evidence" value="ECO:0007669"/>
    <property type="project" value="UniProtKB-KW"/>
</dbReference>
<accession>A0A8C7B3Q6</accession>
<proteinExistence type="inferred from homology"/>
<evidence type="ECO:0000256" key="12">
    <source>
        <dbReference type="ARBA" id="ARBA00064647"/>
    </source>
</evidence>
<dbReference type="Pfam" id="PF05511">
    <property type="entry name" value="ATP-synt_F6"/>
    <property type="match status" value="1"/>
</dbReference>
<keyword evidence="7" id="KW-0406">Ion transport</keyword>
<comment type="subcellular location">
    <subcellularLocation>
        <location evidence="1">Mitochondrion inner membrane</location>
    </subcellularLocation>
</comment>
<dbReference type="GO" id="GO:0005743">
    <property type="term" value="C:mitochondrial inner membrane"/>
    <property type="evidence" value="ECO:0007669"/>
    <property type="project" value="UniProtKB-SubCell"/>
</dbReference>
<evidence type="ECO:0000313" key="14">
    <source>
        <dbReference type="Ensembl" id="ENSNVIP00000012302.1"/>
    </source>
</evidence>
<evidence type="ECO:0000256" key="8">
    <source>
        <dbReference type="ARBA" id="ARBA00023128"/>
    </source>
</evidence>
<evidence type="ECO:0000256" key="7">
    <source>
        <dbReference type="ARBA" id="ARBA00023065"/>
    </source>
</evidence>
<evidence type="ECO:0000256" key="4">
    <source>
        <dbReference type="ARBA" id="ARBA00022547"/>
    </source>
</evidence>
<organism evidence="14 15">
    <name type="scientific">Neovison vison</name>
    <name type="common">American mink</name>
    <name type="synonym">Mustela vison</name>
    <dbReference type="NCBI Taxonomy" id="452646"/>
    <lineage>
        <taxon>Eukaryota</taxon>
        <taxon>Metazoa</taxon>
        <taxon>Chordata</taxon>
        <taxon>Craniata</taxon>
        <taxon>Vertebrata</taxon>
        <taxon>Euteleostomi</taxon>
        <taxon>Mammalia</taxon>
        <taxon>Eutheria</taxon>
        <taxon>Laurasiatheria</taxon>
        <taxon>Carnivora</taxon>
        <taxon>Caniformia</taxon>
        <taxon>Musteloidea</taxon>
        <taxon>Mustelidae</taxon>
        <taxon>Mustelinae</taxon>
        <taxon>Neogale</taxon>
    </lineage>
</organism>
<dbReference type="GO" id="GO:0015986">
    <property type="term" value="P:proton motive force-driven ATP synthesis"/>
    <property type="evidence" value="ECO:0007669"/>
    <property type="project" value="InterPro"/>
</dbReference>
<reference evidence="14" key="1">
    <citation type="submission" date="2025-08" db="UniProtKB">
        <authorList>
            <consortium name="Ensembl"/>
        </authorList>
    </citation>
    <scope>IDENTIFICATION</scope>
</reference>
<dbReference type="Proteomes" id="UP000694425">
    <property type="component" value="Unplaced"/>
</dbReference>
<reference evidence="14" key="2">
    <citation type="submission" date="2025-09" db="UniProtKB">
        <authorList>
            <consortium name="Ensembl"/>
        </authorList>
    </citation>
    <scope>IDENTIFICATION</scope>
</reference>
<protein>
    <recommendedName>
        <fullName evidence="13">ATP synthase peripheral stalk subunit F6, mitochondrial</fullName>
    </recommendedName>
    <alternativeName>
        <fullName evidence="10">ATP synthase peripheral stalk subunit F6</fullName>
    </alternativeName>
</protein>
<dbReference type="InterPro" id="IPR008387">
    <property type="entry name" value="ATP_synth_f6_mt"/>
</dbReference>
<dbReference type="GeneTree" id="ENSGT00980000199797"/>